<evidence type="ECO:0000313" key="2">
    <source>
        <dbReference type="EMBL" id="TIX51141.1"/>
    </source>
</evidence>
<dbReference type="EMBL" id="SSHH01000001">
    <property type="protein sequence ID" value="TIX51141.1"/>
    <property type="molecule type" value="Genomic_DNA"/>
</dbReference>
<keyword evidence="2" id="KW-0808">Transferase</keyword>
<feature type="domain" description="Methyltransferase type 11" evidence="1">
    <location>
        <begin position="49"/>
        <end position="140"/>
    </location>
</feature>
<dbReference type="Pfam" id="PF08241">
    <property type="entry name" value="Methyltransf_11"/>
    <property type="match status" value="1"/>
</dbReference>
<evidence type="ECO:0000313" key="3">
    <source>
        <dbReference type="Proteomes" id="UP000309389"/>
    </source>
</evidence>
<protein>
    <submittedName>
        <fullName evidence="2">Class I SAM-dependent methyltransferase</fullName>
    </submittedName>
</protein>
<dbReference type="Proteomes" id="UP000309389">
    <property type="component" value="Unassembled WGS sequence"/>
</dbReference>
<sequence length="279" mass="30378">MNDSTWGTEGSLWLSIPQPFVPSPEDLALLRQACAAQLRDGGAPLRVLMLGVTPGLTAIDWPDGSTLDAVDFDPVMIETLWRDREGASCHCAPWQDMPFPDDHFDVVIGDCSFNALPAIADYDGVLNEVLRILRPSGTLAVRFFMQPAPRLTLAALMHDAAEKYAGFRDAAMRLMIPMASSDPDGTSHSRAIPGKVAEQCGDLDSFLAALGQEGEAKERALKTFGFDQRLNYPTREQVRTIFGRFFAEVDIVFPDYDCGFLCPMVSARGVADGQASTSA</sequence>
<dbReference type="Gene3D" id="3.40.50.150">
    <property type="entry name" value="Vaccinia Virus protein VP39"/>
    <property type="match status" value="1"/>
</dbReference>
<dbReference type="SUPFAM" id="SSF53335">
    <property type="entry name" value="S-adenosyl-L-methionine-dependent methyltransferases"/>
    <property type="match status" value="1"/>
</dbReference>
<comment type="caution">
    <text evidence="2">The sequence shown here is derived from an EMBL/GenBank/DDBJ whole genome shotgun (WGS) entry which is preliminary data.</text>
</comment>
<keyword evidence="2" id="KW-0489">Methyltransferase</keyword>
<dbReference type="RefSeq" id="WP_136691771.1">
    <property type="nucleotide sequence ID" value="NZ_SSHH01000001.1"/>
</dbReference>
<dbReference type="InterPro" id="IPR013216">
    <property type="entry name" value="Methyltransf_11"/>
</dbReference>
<dbReference type="InterPro" id="IPR029063">
    <property type="entry name" value="SAM-dependent_MTases_sf"/>
</dbReference>
<evidence type="ECO:0000259" key="1">
    <source>
        <dbReference type="Pfam" id="PF08241"/>
    </source>
</evidence>
<dbReference type="GO" id="GO:0008757">
    <property type="term" value="F:S-adenosylmethionine-dependent methyltransferase activity"/>
    <property type="evidence" value="ECO:0007669"/>
    <property type="project" value="InterPro"/>
</dbReference>
<name>A0A4T3F329_9SPHN</name>
<proteinExistence type="predicted"/>
<dbReference type="CDD" id="cd02440">
    <property type="entry name" value="AdoMet_MTases"/>
    <property type="match status" value="1"/>
</dbReference>
<dbReference type="GO" id="GO:0032259">
    <property type="term" value="P:methylation"/>
    <property type="evidence" value="ECO:0007669"/>
    <property type="project" value="UniProtKB-KW"/>
</dbReference>
<gene>
    <name evidence="2" type="ORF">E5222_01280</name>
</gene>
<keyword evidence="3" id="KW-1185">Reference proteome</keyword>
<reference evidence="2 3" key="1">
    <citation type="submission" date="2019-04" db="EMBL/GenBank/DDBJ databases">
        <title>Altererythrobacter aquimixticola sp. nov., isolated from sediment of junction between the ocean and a freshwater spring.</title>
        <authorList>
            <person name="Yoon J.-H."/>
        </authorList>
    </citation>
    <scope>NUCLEOTIDE SEQUENCE [LARGE SCALE GENOMIC DNA]</scope>
    <source>
        <strain evidence="2 3">SSKS-13</strain>
    </source>
</reference>
<organism evidence="2 3">
    <name type="scientific">Alteraurantiacibacter aquimixticola</name>
    <dbReference type="NCBI Taxonomy" id="2489173"/>
    <lineage>
        <taxon>Bacteria</taxon>
        <taxon>Pseudomonadati</taxon>
        <taxon>Pseudomonadota</taxon>
        <taxon>Alphaproteobacteria</taxon>
        <taxon>Sphingomonadales</taxon>
        <taxon>Erythrobacteraceae</taxon>
        <taxon>Alteraurantiacibacter</taxon>
    </lineage>
</organism>
<dbReference type="OrthoDB" id="7583028at2"/>
<dbReference type="AlphaFoldDB" id="A0A4T3F329"/>
<accession>A0A4T3F329</accession>